<keyword evidence="3" id="KW-1003">Cell membrane</keyword>
<evidence type="ECO:0000256" key="8">
    <source>
        <dbReference type="ARBA" id="ARBA00023163"/>
    </source>
</evidence>
<organism evidence="13 14">
    <name type="scientific">Lentzea albida</name>
    <dbReference type="NCBI Taxonomy" id="65499"/>
    <lineage>
        <taxon>Bacteria</taxon>
        <taxon>Bacillati</taxon>
        <taxon>Actinomycetota</taxon>
        <taxon>Actinomycetes</taxon>
        <taxon>Pseudonocardiales</taxon>
        <taxon>Pseudonocardiaceae</taxon>
        <taxon>Lentzea</taxon>
    </lineage>
</organism>
<sequence length="243" mass="24988">MKPGTPRAINPHLATGAHALDALPDFERTAFETHLDDCRACADEVTGLRETAALLGNAVDHLQPRLLRPQVVNAIRFVRQVPPRSERVIVSSRRQGLQLAAALVTAACLVAGAVAGVHGALTSASTSPVAAPEHTPIGDLLAAPDLRLVSSGDPAGSAALSGNRNEMLFLADGLLAPPPGRTYQLWLVDDHGPRSAGTKLPSGGTTSMLVQGINGVDEAVLTIEPAGGSPGPTGSPVLTLSLR</sequence>
<feature type="transmembrane region" description="Helical" evidence="11">
    <location>
        <begin position="99"/>
        <end position="121"/>
    </location>
</feature>
<evidence type="ECO:0000256" key="5">
    <source>
        <dbReference type="ARBA" id="ARBA00022989"/>
    </source>
</evidence>
<dbReference type="Gene3D" id="1.10.10.1320">
    <property type="entry name" value="Anti-sigma factor, zinc-finger domain"/>
    <property type="match status" value="1"/>
</dbReference>
<evidence type="ECO:0000256" key="11">
    <source>
        <dbReference type="SAM" id="Phobius"/>
    </source>
</evidence>
<evidence type="ECO:0000256" key="7">
    <source>
        <dbReference type="ARBA" id="ARBA00023136"/>
    </source>
</evidence>
<evidence type="ECO:0000256" key="1">
    <source>
        <dbReference type="ARBA" id="ARBA00004167"/>
    </source>
</evidence>
<dbReference type="Proteomes" id="UP000199503">
    <property type="component" value="Unassembled WGS sequence"/>
</dbReference>
<dbReference type="GO" id="GO:0016989">
    <property type="term" value="F:sigma factor antagonist activity"/>
    <property type="evidence" value="ECO:0007669"/>
    <property type="project" value="TreeGrafter"/>
</dbReference>
<dbReference type="GO" id="GO:0006417">
    <property type="term" value="P:regulation of translation"/>
    <property type="evidence" value="ECO:0007669"/>
    <property type="project" value="TreeGrafter"/>
</dbReference>
<gene>
    <name evidence="13" type="ORF">SAMN04488000_103243</name>
</gene>
<evidence type="ECO:0000313" key="14">
    <source>
        <dbReference type="Proteomes" id="UP000199503"/>
    </source>
</evidence>
<dbReference type="InterPro" id="IPR018764">
    <property type="entry name" value="RskA_C"/>
</dbReference>
<evidence type="ECO:0000256" key="6">
    <source>
        <dbReference type="ARBA" id="ARBA00023015"/>
    </source>
</evidence>
<evidence type="ECO:0000256" key="4">
    <source>
        <dbReference type="ARBA" id="ARBA00022692"/>
    </source>
</evidence>
<proteinExistence type="predicted"/>
<name>A0A1H9GRH2_9PSEU</name>
<dbReference type="PANTHER" id="PTHR37461:SF1">
    <property type="entry name" value="ANTI-SIGMA-K FACTOR RSKA"/>
    <property type="match status" value="1"/>
</dbReference>
<dbReference type="OrthoDB" id="153510at2"/>
<dbReference type="AlphaFoldDB" id="A0A1H9GRH2"/>
<keyword evidence="5 11" id="KW-1133">Transmembrane helix</keyword>
<dbReference type="PANTHER" id="PTHR37461">
    <property type="entry name" value="ANTI-SIGMA-K FACTOR RSKA"/>
    <property type="match status" value="1"/>
</dbReference>
<dbReference type="GO" id="GO:0005886">
    <property type="term" value="C:plasma membrane"/>
    <property type="evidence" value="ECO:0007669"/>
    <property type="project" value="UniProtKB-SubCell"/>
</dbReference>
<dbReference type="InterPro" id="IPR051474">
    <property type="entry name" value="Anti-sigma-K/W_factor"/>
</dbReference>
<evidence type="ECO:0000256" key="10">
    <source>
        <dbReference type="ARBA" id="ARBA00030803"/>
    </source>
</evidence>
<dbReference type="InterPro" id="IPR041916">
    <property type="entry name" value="Anti_sigma_zinc_sf"/>
</dbReference>
<feature type="domain" description="Anti-sigma K factor RskA C-terminal" evidence="12">
    <location>
        <begin position="103"/>
        <end position="234"/>
    </location>
</feature>
<evidence type="ECO:0000259" key="12">
    <source>
        <dbReference type="Pfam" id="PF10099"/>
    </source>
</evidence>
<comment type="subcellular location">
    <subcellularLocation>
        <location evidence="2">Cell membrane</location>
    </subcellularLocation>
    <subcellularLocation>
        <location evidence="1">Membrane</location>
        <topology evidence="1">Single-pass membrane protein</topology>
    </subcellularLocation>
</comment>
<keyword evidence="6" id="KW-0805">Transcription regulation</keyword>
<keyword evidence="14" id="KW-1185">Reference proteome</keyword>
<keyword evidence="4 11" id="KW-0812">Transmembrane</keyword>
<keyword evidence="7 11" id="KW-0472">Membrane</keyword>
<dbReference type="RefSeq" id="WP_089913293.1">
    <property type="nucleotide sequence ID" value="NZ_FOFV01000003.1"/>
</dbReference>
<accession>A0A1H9GRH2</accession>
<evidence type="ECO:0000256" key="2">
    <source>
        <dbReference type="ARBA" id="ARBA00004236"/>
    </source>
</evidence>
<evidence type="ECO:0000256" key="3">
    <source>
        <dbReference type="ARBA" id="ARBA00022475"/>
    </source>
</evidence>
<dbReference type="Pfam" id="PF10099">
    <property type="entry name" value="RskA_C"/>
    <property type="match status" value="1"/>
</dbReference>
<dbReference type="STRING" id="65499.SAMN04488000_103243"/>
<evidence type="ECO:0000256" key="9">
    <source>
        <dbReference type="ARBA" id="ARBA00029829"/>
    </source>
</evidence>
<protein>
    <recommendedName>
        <fullName evidence="10">Regulator of SigK</fullName>
    </recommendedName>
    <alternativeName>
        <fullName evidence="9">Sigma-K anti-sigma factor RskA</fullName>
    </alternativeName>
</protein>
<dbReference type="EMBL" id="FOFV01000003">
    <property type="protein sequence ID" value="SEQ52654.1"/>
    <property type="molecule type" value="Genomic_DNA"/>
</dbReference>
<evidence type="ECO:0000313" key="13">
    <source>
        <dbReference type="EMBL" id="SEQ52654.1"/>
    </source>
</evidence>
<keyword evidence="8" id="KW-0804">Transcription</keyword>
<reference evidence="14" key="1">
    <citation type="submission" date="2016-10" db="EMBL/GenBank/DDBJ databases">
        <authorList>
            <person name="Varghese N."/>
            <person name="Submissions S."/>
        </authorList>
    </citation>
    <scope>NUCLEOTIDE SEQUENCE [LARGE SCALE GENOMIC DNA]</scope>
    <source>
        <strain evidence="14">DSM 44437</strain>
    </source>
</reference>